<proteinExistence type="inferred from homology"/>
<evidence type="ECO:0000256" key="7">
    <source>
        <dbReference type="RuleBase" id="RU362042"/>
    </source>
</evidence>
<dbReference type="GO" id="GO:0016020">
    <property type="term" value="C:membrane"/>
    <property type="evidence" value="ECO:0007669"/>
    <property type="project" value="UniProtKB-SubCell"/>
</dbReference>
<name>A0A8S8XAL3_9PROT</name>
<keyword evidence="5 7" id="KW-0378">Hydrolase</keyword>
<feature type="active site" evidence="6">
    <location>
        <position position="100"/>
    </location>
</feature>
<reference evidence="9" key="1">
    <citation type="submission" date="2021-02" db="EMBL/GenBank/DDBJ databases">
        <title>Genome sequence of Rhodospirillales sp. strain TMPK1 isolated from soil.</title>
        <authorList>
            <person name="Nakai R."/>
            <person name="Kusada H."/>
            <person name="Tamaki H."/>
        </authorList>
    </citation>
    <scope>NUCLEOTIDE SEQUENCE</scope>
    <source>
        <strain evidence="9">TMPK1</strain>
    </source>
</reference>
<gene>
    <name evidence="9" type="ORF">TMPK1_08860</name>
</gene>
<comment type="subcellular location">
    <subcellularLocation>
        <location evidence="7">Membrane</location>
        <topology evidence="7">Single-pass type II membrane protein</topology>
    </subcellularLocation>
</comment>
<keyword evidence="7" id="KW-1133">Transmembrane helix</keyword>
<dbReference type="EMBL" id="BOPV01000001">
    <property type="protein sequence ID" value="GIL38649.1"/>
    <property type="molecule type" value="Genomic_DNA"/>
</dbReference>
<comment type="caution">
    <text evidence="9">The sequence shown here is derived from an EMBL/GenBank/DDBJ whole genome shotgun (WGS) entry which is preliminary data.</text>
</comment>
<evidence type="ECO:0000256" key="3">
    <source>
        <dbReference type="ARBA" id="ARBA00013208"/>
    </source>
</evidence>
<protein>
    <recommendedName>
        <fullName evidence="4 7">Signal peptidase I</fullName>
        <ecNumber evidence="3 7">3.4.21.89</ecNumber>
    </recommendedName>
</protein>
<dbReference type="PANTHER" id="PTHR43390">
    <property type="entry name" value="SIGNAL PEPTIDASE I"/>
    <property type="match status" value="1"/>
</dbReference>
<feature type="domain" description="Peptidase S26" evidence="8">
    <location>
        <begin position="11"/>
        <end position="222"/>
    </location>
</feature>
<dbReference type="AlphaFoldDB" id="A0A8S8XAL3"/>
<feature type="transmembrane region" description="Helical" evidence="7">
    <location>
        <begin position="12"/>
        <end position="30"/>
    </location>
</feature>
<dbReference type="RefSeq" id="WP_420241699.1">
    <property type="nucleotide sequence ID" value="NZ_BOPV01000001.1"/>
</dbReference>
<dbReference type="PROSITE" id="PS00761">
    <property type="entry name" value="SPASE_I_3"/>
    <property type="match status" value="1"/>
</dbReference>
<dbReference type="Proteomes" id="UP000681075">
    <property type="component" value="Unassembled WGS sequence"/>
</dbReference>
<dbReference type="Pfam" id="PF10502">
    <property type="entry name" value="Peptidase_S26"/>
    <property type="match status" value="1"/>
</dbReference>
<dbReference type="PROSITE" id="PS00760">
    <property type="entry name" value="SPASE_I_2"/>
    <property type="match status" value="1"/>
</dbReference>
<dbReference type="PRINTS" id="PR00727">
    <property type="entry name" value="LEADERPTASE"/>
</dbReference>
<keyword evidence="7" id="KW-0472">Membrane</keyword>
<organism evidence="9 10">
    <name type="scientific">Roseiterribacter gracilis</name>
    <dbReference type="NCBI Taxonomy" id="2812848"/>
    <lineage>
        <taxon>Bacteria</taxon>
        <taxon>Pseudomonadati</taxon>
        <taxon>Pseudomonadota</taxon>
        <taxon>Alphaproteobacteria</taxon>
        <taxon>Rhodospirillales</taxon>
        <taxon>Roseiterribacteraceae</taxon>
        <taxon>Roseiterribacter</taxon>
    </lineage>
</organism>
<dbReference type="SUPFAM" id="SSF51306">
    <property type="entry name" value="LexA/Signal peptidase"/>
    <property type="match status" value="1"/>
</dbReference>
<feature type="active site" evidence="6">
    <location>
        <position position="40"/>
    </location>
</feature>
<dbReference type="InterPro" id="IPR036286">
    <property type="entry name" value="LexA/Signal_pep-like_sf"/>
</dbReference>
<dbReference type="GO" id="GO:0009003">
    <property type="term" value="F:signal peptidase activity"/>
    <property type="evidence" value="ECO:0007669"/>
    <property type="project" value="UniProtKB-EC"/>
</dbReference>
<evidence type="ECO:0000256" key="2">
    <source>
        <dbReference type="ARBA" id="ARBA00009370"/>
    </source>
</evidence>
<dbReference type="GO" id="GO:0006465">
    <property type="term" value="P:signal peptide processing"/>
    <property type="evidence" value="ECO:0007669"/>
    <property type="project" value="InterPro"/>
</dbReference>
<evidence type="ECO:0000256" key="4">
    <source>
        <dbReference type="ARBA" id="ARBA00019232"/>
    </source>
</evidence>
<dbReference type="InterPro" id="IPR019533">
    <property type="entry name" value="Peptidase_S26"/>
</dbReference>
<sequence length="250" mass="28420">MTRTKSTGIGETARTLVYALLIAFGIRTFVVEPFNIPSGSLIPTLLVGDYLFVTKFSYGYSAKTIAFGAPLFKGRILASTPKRGDIIVFRNQVDGVVYIKRLIGLPGDKVQMLQGRLWINGKQVERREIEPYVTKTNWGRSVSEIQYEEILPSSLGSASVTHRIIERNGDAGQWDTTGEYSVPDGNYFFMGDNRDNSQDSRTPQVGLVPEENLIGRAEIVWFSLDEDTHFWELWKWPTSIRWSRLFMLIR</sequence>
<comment type="catalytic activity">
    <reaction evidence="1 7">
        <text>Cleavage of hydrophobic, N-terminal signal or leader sequences from secreted and periplasmic proteins.</text>
        <dbReference type="EC" id="3.4.21.89"/>
    </reaction>
</comment>
<evidence type="ECO:0000259" key="8">
    <source>
        <dbReference type="Pfam" id="PF10502"/>
    </source>
</evidence>
<evidence type="ECO:0000256" key="6">
    <source>
        <dbReference type="PIRSR" id="PIRSR600223-1"/>
    </source>
</evidence>
<dbReference type="Gene3D" id="2.10.109.10">
    <property type="entry name" value="Umud Fragment, subunit A"/>
    <property type="match status" value="2"/>
</dbReference>
<dbReference type="InterPro" id="IPR019757">
    <property type="entry name" value="Pept_S26A_signal_pept_1_Lys-AS"/>
</dbReference>
<keyword evidence="7" id="KW-0812">Transmembrane</keyword>
<evidence type="ECO:0000256" key="1">
    <source>
        <dbReference type="ARBA" id="ARBA00000677"/>
    </source>
</evidence>
<dbReference type="CDD" id="cd06530">
    <property type="entry name" value="S26_SPase_I"/>
    <property type="match status" value="1"/>
</dbReference>
<accession>A0A8S8XAL3</accession>
<evidence type="ECO:0000313" key="10">
    <source>
        <dbReference type="Proteomes" id="UP000681075"/>
    </source>
</evidence>
<dbReference type="InterPro" id="IPR019758">
    <property type="entry name" value="Pept_S26A_signal_pept_1_CS"/>
</dbReference>
<dbReference type="GO" id="GO:0004252">
    <property type="term" value="F:serine-type endopeptidase activity"/>
    <property type="evidence" value="ECO:0007669"/>
    <property type="project" value="InterPro"/>
</dbReference>
<comment type="similarity">
    <text evidence="2 7">Belongs to the peptidase S26 family.</text>
</comment>
<dbReference type="InterPro" id="IPR000223">
    <property type="entry name" value="Pept_S26A_signal_pept_1"/>
</dbReference>
<evidence type="ECO:0000256" key="5">
    <source>
        <dbReference type="ARBA" id="ARBA00022801"/>
    </source>
</evidence>
<keyword evidence="10" id="KW-1185">Reference proteome</keyword>
<dbReference type="EC" id="3.4.21.89" evidence="3 7"/>
<dbReference type="NCBIfam" id="TIGR02227">
    <property type="entry name" value="sigpep_I_bact"/>
    <property type="match status" value="1"/>
</dbReference>
<keyword evidence="7" id="KW-0645">Protease</keyword>
<dbReference type="PANTHER" id="PTHR43390:SF1">
    <property type="entry name" value="CHLOROPLAST PROCESSING PEPTIDASE"/>
    <property type="match status" value="1"/>
</dbReference>
<evidence type="ECO:0000313" key="9">
    <source>
        <dbReference type="EMBL" id="GIL38649.1"/>
    </source>
</evidence>